<keyword evidence="1" id="KW-0489">Methyltransferase</keyword>
<dbReference type="GO" id="GO:0006298">
    <property type="term" value="P:mismatch repair"/>
    <property type="evidence" value="ECO:0007669"/>
    <property type="project" value="TreeGrafter"/>
</dbReference>
<dbReference type="STRING" id="1357400.HMPREF2086_01566"/>
<dbReference type="PANTHER" id="PTHR30481:SF2">
    <property type="entry name" value="SITE-SPECIFIC DNA-METHYLTRANSFERASE (ADENINE-SPECIFIC)"/>
    <property type="match status" value="1"/>
</dbReference>
<dbReference type="GO" id="GO:0032259">
    <property type="term" value="P:methylation"/>
    <property type="evidence" value="ECO:0007669"/>
    <property type="project" value="UniProtKB-KW"/>
</dbReference>
<dbReference type="SUPFAM" id="SSF53335">
    <property type="entry name" value="S-adenosyl-L-methionine-dependent methyltransferases"/>
    <property type="match status" value="1"/>
</dbReference>
<keyword evidence="3" id="KW-0949">S-adenosyl-L-methionine</keyword>
<dbReference type="Gene3D" id="3.40.50.150">
    <property type="entry name" value="Vaccinia Virus protein VP39"/>
    <property type="match status" value="2"/>
</dbReference>
<sequence length="334" mass="38242">MHCICLPQHKRCVMNEAKLIKSPLRYPGGKSRALKFLSQFLPKDIDEFREPFFGGGSLGLYVAQNHSKTKIYANDLNYELFCFWQSLQRDCAGLISGILKLKNRFAEGKELYKFILSRRNDELDELTRGIDFFILNRITFSGVVDSGGYSQKSYESRFTPSSIERLETTSKILGNFAFFSGDYKEFLGEKSLCEEFLSEESLDKSIENIPKASDTIQGKNGDKKSDEKSVFLFLDPPYFSASKSKLYGKKGILHTTFNHCELCEMLKSTKHKFLLTYDDSAFIRDLYKDFCLKEWSLQYGMNNFKQTNAPKGKELLISNFDLAKSVAQNSLFSA</sequence>
<evidence type="ECO:0000313" key="4">
    <source>
        <dbReference type="EMBL" id="ETD22767.1"/>
    </source>
</evidence>
<accession>V8C6R5</accession>
<comment type="caution">
    <text evidence="4">The sequence shown here is derived from an EMBL/GenBank/DDBJ whole genome shotgun (WGS) entry which is preliminary data.</text>
</comment>
<dbReference type="InterPro" id="IPR012263">
    <property type="entry name" value="M_m6A_EcoRV"/>
</dbReference>
<keyword evidence="5" id="KW-1185">Reference proteome</keyword>
<dbReference type="eggNOG" id="COG0338">
    <property type="taxonomic scope" value="Bacteria"/>
</dbReference>
<dbReference type="PRINTS" id="PR00505">
    <property type="entry name" value="D12N6MTFRASE"/>
</dbReference>
<organism evidence="4 5">
    <name type="scientific">Helicobacter macacae MIT 99-5501</name>
    <dbReference type="NCBI Taxonomy" id="1357400"/>
    <lineage>
        <taxon>Bacteria</taxon>
        <taxon>Pseudomonadati</taxon>
        <taxon>Campylobacterota</taxon>
        <taxon>Epsilonproteobacteria</taxon>
        <taxon>Campylobacterales</taxon>
        <taxon>Helicobacteraceae</taxon>
        <taxon>Helicobacter</taxon>
    </lineage>
</organism>
<dbReference type="PANTHER" id="PTHR30481">
    <property type="entry name" value="DNA ADENINE METHYLASE"/>
    <property type="match status" value="1"/>
</dbReference>
<dbReference type="AlphaFoldDB" id="V8C6R5"/>
<evidence type="ECO:0000313" key="5">
    <source>
        <dbReference type="Proteomes" id="UP000018731"/>
    </source>
</evidence>
<keyword evidence="2" id="KW-0808">Transferase</keyword>
<dbReference type="PIRSF" id="PIRSF000398">
    <property type="entry name" value="M_m6A_EcoRV"/>
    <property type="match status" value="1"/>
</dbReference>
<gene>
    <name evidence="4" type="ORF">HMPREF2086_01566</name>
</gene>
<dbReference type="GO" id="GO:0043565">
    <property type="term" value="F:sequence-specific DNA binding"/>
    <property type="evidence" value="ECO:0007669"/>
    <property type="project" value="TreeGrafter"/>
</dbReference>
<proteinExistence type="predicted"/>
<reference evidence="4 5" key="1">
    <citation type="journal article" date="2014" name="Genome Announc.">
        <title>Draft genome sequences of six enterohepatic helicobacter species isolated from humans and one from rhesus macaques.</title>
        <authorList>
            <person name="Shen Z."/>
            <person name="Sheh A."/>
            <person name="Young S.K."/>
            <person name="Abouelliel A."/>
            <person name="Ward D.V."/>
            <person name="Earl A.M."/>
            <person name="Fox J.G."/>
        </authorList>
    </citation>
    <scope>NUCLEOTIDE SEQUENCE [LARGE SCALE GENOMIC DNA]</scope>
    <source>
        <strain evidence="4 5">MIT 99-5501</strain>
    </source>
</reference>
<dbReference type="Proteomes" id="UP000018731">
    <property type="component" value="Unassembled WGS sequence"/>
</dbReference>
<evidence type="ECO:0000256" key="3">
    <source>
        <dbReference type="ARBA" id="ARBA00022691"/>
    </source>
</evidence>
<dbReference type="InterPro" id="IPR012327">
    <property type="entry name" value="MeTrfase_D12"/>
</dbReference>
<dbReference type="GO" id="GO:0009307">
    <property type="term" value="P:DNA restriction-modification system"/>
    <property type="evidence" value="ECO:0007669"/>
    <property type="project" value="InterPro"/>
</dbReference>
<evidence type="ECO:0000256" key="1">
    <source>
        <dbReference type="ARBA" id="ARBA00022603"/>
    </source>
</evidence>
<dbReference type="Pfam" id="PF02086">
    <property type="entry name" value="MethyltransfD12"/>
    <property type="match status" value="2"/>
</dbReference>
<dbReference type="InterPro" id="IPR029063">
    <property type="entry name" value="SAM-dependent_MTases_sf"/>
</dbReference>
<dbReference type="REBASE" id="94935">
    <property type="entry name" value="M.Hma5501ORF1566P"/>
</dbReference>
<dbReference type="GO" id="GO:1904047">
    <property type="term" value="F:S-adenosyl-L-methionine binding"/>
    <property type="evidence" value="ECO:0007669"/>
    <property type="project" value="TreeGrafter"/>
</dbReference>
<protein>
    <submittedName>
        <fullName evidence="4">Uncharacterized protein</fullName>
    </submittedName>
</protein>
<dbReference type="PATRIC" id="fig|1357400.3.peg.2103"/>
<dbReference type="GO" id="GO:0009007">
    <property type="term" value="F:site-specific DNA-methyltransferase (adenine-specific) activity"/>
    <property type="evidence" value="ECO:0007669"/>
    <property type="project" value="UniProtKB-EC"/>
</dbReference>
<dbReference type="HOGENOM" id="CLU_996664_0_0_7"/>
<dbReference type="EMBL" id="AZJI01000007">
    <property type="protein sequence ID" value="ETD22767.1"/>
    <property type="molecule type" value="Genomic_DNA"/>
</dbReference>
<evidence type="ECO:0000256" key="2">
    <source>
        <dbReference type="ARBA" id="ARBA00022679"/>
    </source>
</evidence>
<name>V8C6R5_9HELI</name>